<dbReference type="HAMAP" id="MF_04012">
    <property type="entry name" value="HSV_PORTL"/>
    <property type="match status" value="1"/>
</dbReference>
<keyword evidence="4" id="KW-0231">Viral genome packaging</keyword>
<dbReference type="EMBL" id="MN545487">
    <property type="protein sequence ID" value="QRE02524.1"/>
    <property type="molecule type" value="Genomic_DNA"/>
</dbReference>
<name>A0A8B6T2V4_9GAMA</name>
<reference evidence="6" key="1">
    <citation type="submission" date="2019-10" db="EMBL/GenBank/DDBJ databases">
        <title>Otarine herpesvirus 4 in Northern fur seal genital swab.</title>
        <authorList>
            <person name="Deming A.C."/>
            <person name="Wellehan J.F.X."/>
            <person name="Gulland F.M.D."/>
        </authorList>
    </citation>
    <scope>NUCLEOTIDE SEQUENCE</scope>
    <source>
        <strain evidence="6">Cu11-001</strain>
    </source>
</reference>
<dbReference type="InterPro" id="IPR002660">
    <property type="entry name" value="Herpes_Portal"/>
</dbReference>
<dbReference type="Pfam" id="PF01763">
    <property type="entry name" value="Herpes_UL6"/>
    <property type="match status" value="1"/>
</dbReference>
<gene>
    <name evidence="6" type="primary">ORF43</name>
</gene>
<protein>
    <submittedName>
        <fullName evidence="6">Portal protein</fullName>
    </submittedName>
</protein>
<evidence type="ECO:0000256" key="5">
    <source>
        <dbReference type="SAM" id="MobiDB-lite"/>
    </source>
</evidence>
<keyword evidence="3" id="KW-0946">Virion</keyword>
<keyword evidence="2" id="KW-1188">Viral release from host cell</keyword>
<feature type="region of interest" description="Disordered" evidence="5">
    <location>
        <begin position="598"/>
        <end position="624"/>
    </location>
</feature>
<evidence type="ECO:0000256" key="4">
    <source>
        <dbReference type="ARBA" id="ARBA00023219"/>
    </source>
</evidence>
<evidence type="ECO:0000256" key="2">
    <source>
        <dbReference type="ARBA" id="ARBA00022612"/>
    </source>
</evidence>
<evidence type="ECO:0000313" key="6">
    <source>
        <dbReference type="EMBL" id="QRE02524.1"/>
    </source>
</evidence>
<organism evidence="6">
    <name type="scientific">Otarine gammaherpesvirus 4</name>
    <dbReference type="NCBI Taxonomy" id="2801541"/>
    <lineage>
        <taxon>Viruses</taxon>
        <taxon>Duplodnaviria</taxon>
        <taxon>Heunggongvirae</taxon>
        <taxon>Peploviricota</taxon>
        <taxon>Herviviricetes</taxon>
        <taxon>Herpesvirales</taxon>
        <taxon>Orthoherpesviridae</taxon>
        <taxon>Gammaherpesvirinae</taxon>
    </lineage>
</organism>
<dbReference type="GO" id="GO:0044423">
    <property type="term" value="C:virion component"/>
    <property type="evidence" value="ECO:0007669"/>
    <property type="project" value="UniProtKB-KW"/>
</dbReference>
<evidence type="ECO:0000256" key="3">
    <source>
        <dbReference type="ARBA" id="ARBA00022844"/>
    </source>
</evidence>
<keyword evidence="1" id="KW-1048">Host nucleus</keyword>
<evidence type="ECO:0000256" key="1">
    <source>
        <dbReference type="ARBA" id="ARBA00022562"/>
    </source>
</evidence>
<sequence>MRRTLESEVIWSTNASPSTAVRASSSSGLSAEVVAAAALATPAHTPPVRVHPTSGSMRLFEILQGRFAYVKGQTLYACLRNPGMFTRQVFVHLYKTALSGCTYSNVMEDWTCHNMNICGKWATDCIESMSFKTSTFTSWAGTLKMTLEQLLLHNIYQIIHSKTTLSYERYVEWVMTLGVVPTVHRKPDEQLIKTVHARIVDGYTAILRGGSYTMRSIVESLLYELERLLRALTSVYIPSFADTIIEYDTSSDKYTAIHRGSRANVEVICKPTVLGGVVTFDSPIQRLYESVMACHRMTEHAKLCQLLHTCPIKALVGCASDTTYRDIMAHLERSSEKTNPRREMLQLLLKLAENKTVSGVTDVVEEFITDVSNNIIDRNKLFGATGESTTQGLKRQVSNTVFKCLTSQINEQFDTISVMQRERELFLKKLQILESQLSECKDTDCSSSHDTNLLTADTIGSLQSLQATGLSAASAKVSRGETVLNSFLSQYVPPCREALKDLTSLWESELFHTYRLTPVVDNQGHRLYVRYTQDTVSILLGPFTYTIAGLYQMELISDAYSTPSLQEIVEYIYRGSRLAVYIADIGSKYCQEQLQQPLGNTKTSTNDTNTARVEDANTNTSTGT</sequence>
<proteinExistence type="inferred from homology"/>
<dbReference type="GO" id="GO:0051276">
    <property type="term" value="P:chromosome organization"/>
    <property type="evidence" value="ECO:0007669"/>
    <property type="project" value="InterPro"/>
</dbReference>
<accession>A0A8B6T2V4</accession>